<keyword evidence="4 6" id="KW-0501">Molybdenum cofactor biosynthesis</keyword>
<dbReference type="UniPathway" id="UPA00344"/>
<sequence>MTGCGAERGLISVDEAIELISNRPKKLGSVQQPLQNSLSRYLAKEIYSEINLPSFSQSAVDGYALCCHAEDLNNQKFQVTGEIRAGSESHDILSEGQAIRIFTGGKIPEGTTHVARQEIVSVVSPQEISLTEHIRPQADIRFTGEEIQNGQLLAQVGQFLNIGSLAALSMAGVQTVDVYRAPKVAVLVTGDEVAQKAEDLAEGKIFDANGPLLKAWFEDYGLDVELIHVADEAAQVTQYFDQLKDSHDVVITTGGVSVGDYDFVRPCAFEVGFEQIFWKVKQKPGKPLFFAEYFHPESDHPCYLLGLPGNPAAVYVSMQVYGKALLDTLQGNSAGPDWFSAILDNDLKEDTRERFLRMHAYFDNGQLKVKSLAKQQSHMLSNLMQANCLVRIPASAKLEAGYILKGVFISN</sequence>
<comment type="cofactor">
    <cofactor evidence="6">
        <name>Mg(2+)</name>
        <dbReference type="ChEBI" id="CHEBI:18420"/>
    </cofactor>
</comment>
<dbReference type="Gene3D" id="3.40.980.10">
    <property type="entry name" value="MoaB/Mog-like domain"/>
    <property type="match status" value="1"/>
</dbReference>
<protein>
    <recommendedName>
        <fullName evidence="6">Molybdopterin molybdenumtransferase</fullName>
        <ecNumber evidence="6">2.10.1.1</ecNumber>
    </recommendedName>
</protein>
<dbReference type="InterPro" id="IPR005110">
    <property type="entry name" value="MoeA_linker/N"/>
</dbReference>
<dbReference type="InterPro" id="IPR036425">
    <property type="entry name" value="MoaB/Mog-like_dom_sf"/>
</dbReference>
<name>F0KGG1_ACIP2</name>
<dbReference type="OrthoDB" id="9804758at2"/>
<dbReference type="NCBIfam" id="TIGR00177">
    <property type="entry name" value="molyb_syn"/>
    <property type="match status" value="1"/>
</dbReference>
<dbReference type="GO" id="GO:0006777">
    <property type="term" value="P:Mo-molybdopterin cofactor biosynthetic process"/>
    <property type="evidence" value="ECO:0007669"/>
    <property type="project" value="UniProtKB-UniRule"/>
</dbReference>
<dbReference type="Gene3D" id="3.90.105.10">
    <property type="entry name" value="Molybdopterin biosynthesis moea protein, domain 2"/>
    <property type="match status" value="1"/>
</dbReference>
<dbReference type="CDD" id="cd00887">
    <property type="entry name" value="MoeA"/>
    <property type="match status" value="1"/>
</dbReference>
<dbReference type="SUPFAM" id="SSF63867">
    <property type="entry name" value="MoeA C-terminal domain-like"/>
    <property type="match status" value="1"/>
</dbReference>
<dbReference type="Gene3D" id="2.170.190.11">
    <property type="entry name" value="Molybdopterin biosynthesis moea protein, domain 3"/>
    <property type="match status" value="1"/>
</dbReference>
<dbReference type="SUPFAM" id="SSF53218">
    <property type="entry name" value="Molybdenum cofactor biosynthesis proteins"/>
    <property type="match status" value="1"/>
</dbReference>
<dbReference type="EC" id="2.10.1.1" evidence="6"/>
<feature type="domain" description="MoaB/Mog" evidence="7">
    <location>
        <begin position="185"/>
        <end position="328"/>
    </location>
</feature>
<proteinExistence type="inferred from homology"/>
<dbReference type="eggNOG" id="COG0303">
    <property type="taxonomic scope" value="Bacteria"/>
</dbReference>
<keyword evidence="6" id="KW-0808">Transferase</keyword>
<reference evidence="8 9" key="2">
    <citation type="journal article" date="2011" name="J. Bacteriol.">
        <title>Genome sequence of Acinetobacter calcoaceticus PHEA-2, isolated from industry wastewater.</title>
        <authorList>
            <person name="Zhan Y."/>
            <person name="Yan Y."/>
            <person name="Zhang W."/>
            <person name="Yu H."/>
            <person name="Chen M."/>
            <person name="Lu W."/>
            <person name="Ping S."/>
            <person name="Peng Z."/>
            <person name="Yuan M."/>
            <person name="Zhou Z."/>
            <person name="Elmerich C."/>
            <person name="Lin M."/>
        </authorList>
    </citation>
    <scope>NUCLEOTIDE SEQUENCE [LARGE SCALE GENOMIC DNA]</scope>
    <source>
        <strain evidence="8 9">PHEA-2</strain>
    </source>
</reference>
<comment type="similarity">
    <text evidence="3 6">Belongs to the MoeA family.</text>
</comment>
<dbReference type="Pfam" id="PF00994">
    <property type="entry name" value="MoCF_biosynth"/>
    <property type="match status" value="1"/>
</dbReference>
<comment type="catalytic activity">
    <reaction evidence="5">
        <text>adenylyl-molybdopterin + molybdate = Mo-molybdopterin + AMP + H(+)</text>
        <dbReference type="Rhea" id="RHEA:35047"/>
        <dbReference type="ChEBI" id="CHEBI:15378"/>
        <dbReference type="ChEBI" id="CHEBI:36264"/>
        <dbReference type="ChEBI" id="CHEBI:62727"/>
        <dbReference type="ChEBI" id="CHEBI:71302"/>
        <dbReference type="ChEBI" id="CHEBI:456215"/>
        <dbReference type="EC" id="2.10.1.1"/>
    </reaction>
</comment>
<dbReference type="SUPFAM" id="SSF63882">
    <property type="entry name" value="MoeA N-terminal region -like"/>
    <property type="match status" value="1"/>
</dbReference>
<dbReference type="GO" id="GO:0061599">
    <property type="term" value="F:molybdopterin molybdotransferase activity"/>
    <property type="evidence" value="ECO:0007669"/>
    <property type="project" value="UniProtKB-UniRule"/>
</dbReference>
<evidence type="ECO:0000256" key="4">
    <source>
        <dbReference type="ARBA" id="ARBA00023150"/>
    </source>
</evidence>
<dbReference type="STRING" id="871585.BDGL_001484"/>
<keyword evidence="9" id="KW-1185">Reference proteome</keyword>
<dbReference type="Gene3D" id="2.40.340.10">
    <property type="entry name" value="MoeA, C-terminal, domain IV"/>
    <property type="match status" value="1"/>
</dbReference>
<evidence type="ECO:0000313" key="8">
    <source>
        <dbReference type="EMBL" id="ADY82070.1"/>
    </source>
</evidence>
<dbReference type="Pfam" id="PF03454">
    <property type="entry name" value="MoeA_C"/>
    <property type="match status" value="1"/>
</dbReference>
<gene>
    <name evidence="8" type="primary">moeA</name>
    <name evidence="8" type="ordered locus">BDGL_001484</name>
</gene>
<comment type="pathway">
    <text evidence="2 6">Cofactor biosynthesis; molybdopterin biosynthesis.</text>
</comment>
<dbReference type="Pfam" id="PF03453">
    <property type="entry name" value="MoeA_N"/>
    <property type="match status" value="1"/>
</dbReference>
<dbReference type="InterPro" id="IPR036135">
    <property type="entry name" value="MoeA_linker/N_sf"/>
</dbReference>
<dbReference type="EMBL" id="CP002177">
    <property type="protein sequence ID" value="ADY82070.1"/>
    <property type="molecule type" value="Genomic_DNA"/>
</dbReference>
<dbReference type="InterPro" id="IPR001453">
    <property type="entry name" value="MoaB/Mog_dom"/>
</dbReference>
<dbReference type="HOGENOM" id="CLU_010186_7_1_6"/>
<evidence type="ECO:0000256" key="3">
    <source>
        <dbReference type="ARBA" id="ARBA00010763"/>
    </source>
</evidence>
<evidence type="ECO:0000313" key="9">
    <source>
        <dbReference type="Proteomes" id="UP000007477"/>
    </source>
</evidence>
<dbReference type="GeneID" id="11639665"/>
<evidence type="ECO:0000256" key="2">
    <source>
        <dbReference type="ARBA" id="ARBA00005046"/>
    </source>
</evidence>
<evidence type="ECO:0000256" key="6">
    <source>
        <dbReference type="RuleBase" id="RU365090"/>
    </source>
</evidence>
<dbReference type="PANTHER" id="PTHR10192:SF5">
    <property type="entry name" value="GEPHYRIN"/>
    <property type="match status" value="1"/>
</dbReference>
<keyword evidence="6" id="KW-0479">Metal-binding</keyword>
<keyword evidence="6" id="KW-0460">Magnesium</keyword>
<dbReference type="RefSeq" id="YP_004995752.1">
    <property type="nucleotide sequence ID" value="NC_016603.1"/>
</dbReference>
<evidence type="ECO:0000256" key="5">
    <source>
        <dbReference type="ARBA" id="ARBA00047317"/>
    </source>
</evidence>
<reference key="1">
    <citation type="submission" date="2010-08" db="EMBL/GenBank/DDBJ databases">
        <title>The genome sequence of a nonpathogenic wastewater-adapted bacterium Acinetobacter calcoaceticus PHEA-2 and comparative genomics insights into environmental adaptation.</title>
        <authorList>
            <person name="Zhan Y."/>
            <person name="Yan Y."/>
            <person name="Zhang W."/>
            <person name="Chen M."/>
            <person name="Ping S."/>
            <person name="Lu W."/>
            <person name="Lin M."/>
        </authorList>
    </citation>
    <scope>NUCLEOTIDE SEQUENCE</scope>
    <source>
        <strain>PHEA-2</strain>
    </source>
</reference>
<dbReference type="Proteomes" id="UP000007477">
    <property type="component" value="Chromosome"/>
</dbReference>
<organism evidence="8 9">
    <name type="scientific">Acinetobacter pittii (strain PHEA-2)</name>
    <dbReference type="NCBI Taxonomy" id="871585"/>
    <lineage>
        <taxon>Bacteria</taxon>
        <taxon>Pseudomonadati</taxon>
        <taxon>Pseudomonadota</taxon>
        <taxon>Gammaproteobacteria</taxon>
        <taxon>Moraxellales</taxon>
        <taxon>Moraxellaceae</taxon>
        <taxon>Acinetobacter</taxon>
        <taxon>Acinetobacter calcoaceticus/baumannii complex</taxon>
    </lineage>
</organism>
<keyword evidence="6" id="KW-0500">Molybdenum</keyword>
<dbReference type="SMART" id="SM00852">
    <property type="entry name" value="MoCF_biosynth"/>
    <property type="match status" value="1"/>
</dbReference>
<accession>F0KGG1</accession>
<dbReference type="GO" id="GO:0046872">
    <property type="term" value="F:metal ion binding"/>
    <property type="evidence" value="ECO:0007669"/>
    <property type="project" value="UniProtKB-UniRule"/>
</dbReference>
<dbReference type="RefSeq" id="WP_014207006.1">
    <property type="nucleotide sequence ID" value="NC_016603.1"/>
</dbReference>
<evidence type="ECO:0000259" key="7">
    <source>
        <dbReference type="SMART" id="SM00852"/>
    </source>
</evidence>
<dbReference type="PANTHER" id="PTHR10192">
    <property type="entry name" value="MOLYBDOPTERIN BIOSYNTHESIS PROTEIN"/>
    <property type="match status" value="1"/>
</dbReference>
<dbReference type="InterPro" id="IPR005111">
    <property type="entry name" value="MoeA_C_domain_IV"/>
</dbReference>
<evidence type="ECO:0000256" key="1">
    <source>
        <dbReference type="ARBA" id="ARBA00002901"/>
    </source>
</evidence>
<dbReference type="KEGG" id="acc:BDGL_001484"/>
<dbReference type="AlphaFoldDB" id="F0KGG1"/>
<dbReference type="InterPro" id="IPR036688">
    <property type="entry name" value="MoeA_C_domain_IV_sf"/>
</dbReference>
<comment type="function">
    <text evidence="1 6">Catalyzes the insertion of molybdate into adenylated molybdopterin with the concomitant release of AMP.</text>
</comment>
<dbReference type="InterPro" id="IPR038987">
    <property type="entry name" value="MoeA-like"/>
</dbReference>
<dbReference type="GO" id="GO:0005829">
    <property type="term" value="C:cytosol"/>
    <property type="evidence" value="ECO:0007669"/>
    <property type="project" value="TreeGrafter"/>
</dbReference>
<dbReference type="PATRIC" id="fig|871585.3.peg.1478"/>